<dbReference type="AlphaFoldDB" id="A0A0Y9XJA1"/>
<organism evidence="2 7">
    <name type="scientific">Plasmodium berghei</name>
    <dbReference type="NCBI Taxonomy" id="5821"/>
    <lineage>
        <taxon>Eukaryota</taxon>
        <taxon>Sar</taxon>
        <taxon>Alveolata</taxon>
        <taxon>Apicomplexa</taxon>
        <taxon>Aconoidasida</taxon>
        <taxon>Haemosporida</taxon>
        <taxon>Plasmodiidae</taxon>
        <taxon>Plasmodium</taxon>
        <taxon>Plasmodium (Vinckeia)</taxon>
    </lineage>
</organism>
<dbReference type="Proteomes" id="UP000219860">
    <property type="component" value="Chromosome 11"/>
</dbReference>
<sequence>MNHRIKTFLYICKSKDNVNYKKRVIKKFIIKQKTLHKNVIIQYGLYDCKTRNVLVKKEWNINSVLNRGEKRNEKKEKINENDNDKHIVDNYNMENEKIKKKDKTVNSKNCSNKCINYEENKLNSPWSYIVFLKKIFKNIENGENTTIINSGVDTKKNEKNVFFYGSIFNKYLRKENKKGEEKAKTSDNCETECIHKRGKIKKQNKRNMKNGGKKIYNKQGIIIDIYDYIERMKNKDLKISISSWAYKNYKIVDMIKRILENGKNSNHKYMIKHNICHRCFIKKYIDYPNNNKIKGCINYPQKKIIHNKADLIKCVKYITKKIVKILKNSELINICFVFKYNIIMGFQNTCIYLINFPQCNIKKNRIFYNDNNEKTLLFLFNKRIVKSIKSVNDYSSIIFPFSISKECQKPIYLKKKMISYIKNVKFKSGEIGKHGKYNKNLNKKRNIFNSFDESCKSDKYSINSKYKESYEKKLEGKVNKNHNQNREWGKSKKEDILKKYSKKEIIFHMHLFELLIRLVFEKTKTYFVFFINKKTYNLDFYKNIYYLNMCKIVNIRICGKDEVKKEKKRKEYEKNKILENLRNENNNYKKIINEKDKLIANLENEINEKKQFVSNIKNEFAKYKTENSEKIKTEILKSKESKCIISKNDSTIITNNINQQLLKNNNYIKKLYNENNLLKERIKKLMKPNDEDVNINHDKKISDMTKLSKLCLPENEEKKKETEKCDKLIFYLKAFLDTEQKLYTADVVINIQANIIEEIKKEQKIYFENIEKNKLILKKEIERSFDFIYSVCEDIQTKKEKICLTNRINKLQDCINDFLSNFNKSTKTEET</sequence>
<dbReference type="EMBL" id="LT608147">
    <property type="protein sequence ID" value="SCM23445.1"/>
    <property type="molecule type" value="Genomic_DNA"/>
</dbReference>
<dbReference type="OrthoDB" id="372053at2759"/>
<dbReference type="EMBL" id="LT608275">
    <property type="protein sequence ID" value="SCO60858.1"/>
    <property type="molecule type" value="Genomic_DNA"/>
</dbReference>
<dbReference type="EMBL" id="LT160031">
    <property type="protein sequence ID" value="CXI59321.1"/>
    <property type="molecule type" value="Genomic_DNA"/>
</dbReference>
<name>A0A0Y9XJA1_PLABE</name>
<dbReference type="EMBL" id="LT614637">
    <property type="protein sequence ID" value="SCN26596.1"/>
    <property type="molecule type" value="Genomic_DNA"/>
</dbReference>
<keyword evidence="1" id="KW-0175">Coiled coil</keyword>
<dbReference type="VEuPathDB" id="PlasmoDB:PBANKA_1102300"/>
<evidence type="ECO:0000313" key="8">
    <source>
        <dbReference type="Proteomes" id="UP000219860"/>
    </source>
</evidence>
<feature type="coiled-coil region" evidence="1">
    <location>
        <begin position="560"/>
        <end position="619"/>
    </location>
</feature>
<evidence type="ECO:0000313" key="9">
    <source>
        <dbReference type="Proteomes" id="UP000219974"/>
    </source>
</evidence>
<protein>
    <submittedName>
        <fullName evidence="2">Uncharacterized protein</fullName>
    </submittedName>
</protein>
<proteinExistence type="predicted"/>
<accession>A0A0Y9XJA1</accession>
<evidence type="ECO:0000313" key="2">
    <source>
        <dbReference type="EMBL" id="CXI59321.1"/>
    </source>
</evidence>
<evidence type="ECO:0000313" key="10">
    <source>
        <dbReference type="Proteomes" id="UP000220214"/>
    </source>
</evidence>
<evidence type="ECO:0000313" key="3">
    <source>
        <dbReference type="EMBL" id="SCM23445.1"/>
    </source>
</evidence>
<reference evidence="2 7" key="1">
    <citation type="submission" date="2016-02" db="EMBL/GenBank/DDBJ databases">
        <authorList>
            <consortium name="Pathogen Informatics"/>
        </authorList>
    </citation>
    <scope>NUCLEOTIDE SEQUENCE [LARGE SCALE GENOMIC DNA]</scope>
    <source>
        <strain evidence="2 7">K173</strain>
        <strain evidence="3 11">NK65 ny</strain>
        <strain evidence="4 10">NK65e</strain>
        <strain evidence="6 8">SP11 Antwerpcl1</strain>
        <strain evidence="5 9">SP11 RLL</strain>
    </source>
</reference>
<evidence type="ECO:0000313" key="11">
    <source>
        <dbReference type="Proteomes" id="UP000516480"/>
    </source>
</evidence>
<dbReference type="Proteomes" id="UP000219974">
    <property type="component" value="Chromosome 11"/>
</dbReference>
<evidence type="ECO:0000313" key="7">
    <source>
        <dbReference type="Proteomes" id="UP000069549"/>
    </source>
</evidence>
<evidence type="ECO:0000313" key="4">
    <source>
        <dbReference type="EMBL" id="SCN26596.1"/>
    </source>
</evidence>
<dbReference type="Proteomes" id="UP000516480">
    <property type="component" value="Chromosome 11"/>
</dbReference>
<gene>
    <name evidence="2" type="ORF">PBK173_000268000</name>
    <name evidence="4" type="ORF">PBNK65E_000260200</name>
    <name evidence="3" type="ORF">PBNK65NY_000259400</name>
    <name evidence="6" type="ORF">PBSP11A_000259400</name>
    <name evidence="5" type="ORF">PBSP11RLL_000259500</name>
</gene>
<evidence type="ECO:0000313" key="5">
    <source>
        <dbReference type="EMBL" id="SCO60858.1"/>
    </source>
</evidence>
<dbReference type="Proteomes" id="UP000220214">
    <property type="component" value="Chromosome 11"/>
</dbReference>
<evidence type="ECO:0000313" key="6">
    <source>
        <dbReference type="EMBL" id="SCO62852.1"/>
    </source>
</evidence>
<evidence type="ECO:0000256" key="1">
    <source>
        <dbReference type="SAM" id="Coils"/>
    </source>
</evidence>
<dbReference type="Proteomes" id="UP000069549">
    <property type="component" value="Chromosome 11"/>
</dbReference>
<dbReference type="EMBL" id="LT608259">
    <property type="protein sequence ID" value="SCO62852.1"/>
    <property type="molecule type" value="Genomic_DNA"/>
</dbReference>